<proteinExistence type="predicted"/>
<dbReference type="PANTHER" id="PTHR11319:SF35">
    <property type="entry name" value="OUTER MEMBRANE PROTEIN PMPC-RELATED"/>
    <property type="match status" value="1"/>
</dbReference>
<feature type="signal peptide" evidence="1">
    <location>
        <begin position="1"/>
        <end position="20"/>
    </location>
</feature>
<keyword evidence="1" id="KW-0732">Signal</keyword>
<accession>A0A1G6U6F2</accession>
<dbReference type="InterPro" id="IPR011050">
    <property type="entry name" value="Pectin_lyase_fold/virulence"/>
</dbReference>
<dbReference type="OrthoDB" id="7057683at2"/>
<evidence type="ECO:0000313" key="2">
    <source>
        <dbReference type="EMBL" id="SDD36784.1"/>
    </source>
</evidence>
<keyword evidence="3" id="KW-1185">Reference proteome</keyword>
<evidence type="ECO:0000256" key="1">
    <source>
        <dbReference type="SAM" id="SignalP"/>
    </source>
</evidence>
<evidence type="ECO:0000313" key="3">
    <source>
        <dbReference type="Proteomes" id="UP000199603"/>
    </source>
</evidence>
<feature type="chain" id="PRO_5011792413" description="Polymorphic outer membrane protein repeat-containing protein" evidence="1">
    <location>
        <begin position="21"/>
        <end position="492"/>
    </location>
</feature>
<dbReference type="AlphaFoldDB" id="A0A1G6U6F2"/>
<dbReference type="RefSeq" id="WP_091239901.1">
    <property type="nucleotide sequence ID" value="NZ_FNAG01000002.1"/>
</dbReference>
<protein>
    <recommendedName>
        <fullName evidence="4">Polymorphic outer membrane protein repeat-containing protein</fullName>
    </recommendedName>
</protein>
<dbReference type="STRING" id="265719.SAMN04488509_102183"/>
<dbReference type="PANTHER" id="PTHR11319">
    <property type="entry name" value="G PROTEIN-COUPLED RECEPTOR-RELATED"/>
    <property type="match status" value="1"/>
</dbReference>
<dbReference type="SUPFAM" id="SSF51126">
    <property type="entry name" value="Pectin lyase-like"/>
    <property type="match status" value="1"/>
</dbReference>
<evidence type="ECO:0008006" key="4">
    <source>
        <dbReference type="Google" id="ProtNLM"/>
    </source>
</evidence>
<dbReference type="EMBL" id="FNAG01000002">
    <property type="protein sequence ID" value="SDD36784.1"/>
    <property type="molecule type" value="Genomic_DNA"/>
</dbReference>
<reference evidence="2 3" key="1">
    <citation type="submission" date="2016-10" db="EMBL/GenBank/DDBJ databases">
        <authorList>
            <person name="de Groot N.N."/>
        </authorList>
    </citation>
    <scope>NUCLEOTIDE SEQUENCE [LARGE SCALE GENOMIC DNA]</scope>
    <source>
        <strain evidence="2 3">DSM 16957</strain>
    </source>
</reference>
<organism evidence="2 3">
    <name type="scientific">Aquimonas voraii</name>
    <dbReference type="NCBI Taxonomy" id="265719"/>
    <lineage>
        <taxon>Bacteria</taxon>
        <taxon>Pseudomonadati</taxon>
        <taxon>Pseudomonadota</taxon>
        <taxon>Gammaproteobacteria</taxon>
        <taxon>Lysobacterales</taxon>
        <taxon>Lysobacteraceae</taxon>
        <taxon>Aquimonas</taxon>
    </lineage>
</organism>
<name>A0A1G6U6F2_9GAMM</name>
<sequence length="492" mass="48536">MRLLSCLVPLALLPFTASQAATTYTVTSTADSGAGSLRAAIQSLNANTAENSHTIAFAVGSGQTIQVLSNLPAIGRSGAFVTIDGSGSPGLQIDGLSTNRLLFSFENALFSVRDLTLTRGFAGGGGCLRSGVDASASSPMVVARVLFSGCLAGIQGGGAIYAGAQLTVTDSVFLDNQVTLIPTVASGGGAILKAGAGNLIVERSTFVDNRVLSDGSGDAGPLGGALYIAGSSLNHAVRDSGFSGNRVGNPGGTAGGFGGAIHLESGGLNVERSFLRGNVADREGGAISVAAFGNASAARNLSVRNSSFVANSAGSGGAVQFANYGGSSGVLDIRNSLFERNAASGGSGHSLRMGDNVGSFNLSHTAFGAIGLDGSTAGTHCSGTANTHNANAALQGTSIGCGTTALSVTTLGLAGSEPTLPAAQPVAFALAPNSPLIDAGAETASLANPAACLTSDAAGSSRPQSGLYGGPIRCDIGPIELIGPMFRDGFED</sequence>
<gene>
    <name evidence="2" type="ORF">SAMN04488509_102183</name>
</gene>
<dbReference type="Proteomes" id="UP000199603">
    <property type="component" value="Unassembled WGS sequence"/>
</dbReference>